<feature type="compositionally biased region" description="Low complexity" evidence="1">
    <location>
        <begin position="541"/>
        <end position="560"/>
    </location>
</feature>
<feature type="compositionally biased region" description="Low complexity" evidence="1">
    <location>
        <begin position="330"/>
        <end position="344"/>
    </location>
</feature>
<proteinExistence type="predicted"/>
<feature type="region of interest" description="Disordered" evidence="1">
    <location>
        <begin position="453"/>
        <end position="485"/>
    </location>
</feature>
<feature type="region of interest" description="Disordered" evidence="1">
    <location>
        <begin position="299"/>
        <end position="344"/>
    </location>
</feature>
<name>A0AAD5LSR2_PYTIN</name>
<accession>A0AAD5LSR2</accession>
<feature type="compositionally biased region" description="Pro residues" evidence="1">
    <location>
        <begin position="307"/>
        <end position="316"/>
    </location>
</feature>
<feature type="compositionally biased region" description="Polar residues" evidence="1">
    <location>
        <begin position="320"/>
        <end position="329"/>
    </location>
</feature>
<evidence type="ECO:0000313" key="3">
    <source>
        <dbReference type="Proteomes" id="UP001209570"/>
    </source>
</evidence>
<feature type="compositionally biased region" description="Polar residues" evidence="1">
    <location>
        <begin position="453"/>
        <end position="468"/>
    </location>
</feature>
<comment type="caution">
    <text evidence="2">The sequence shown here is derived from an EMBL/GenBank/DDBJ whole genome shotgun (WGS) entry which is preliminary data.</text>
</comment>
<feature type="compositionally biased region" description="Polar residues" evidence="1">
    <location>
        <begin position="519"/>
        <end position="540"/>
    </location>
</feature>
<sequence length="594" mass="62887">MAWPEPTAISTGDDRDWQMELQLPLPTADEAHVSFASDPFFLPPPASALSSNGHNGASSATPASLARSTGPLPTGTAPSSGLTYSASCPSFTSLYDINGEDLLSEIPDGEPLGPDTGYFGAPFGAVGSNGFGMPAPTAAFHSHVADAALGGYDYVLQLQQQHQSASLRLHPHQQAQLSPEQFELIQQQVPRRPLHMSASFTSLSSMETEYRRRMASKRKKAATERWSKQQRHKSFDSTTTSVATTAPSPATSMEFAPMQLGGNHFDTMHEPGFHDGARLRSSGDPEMIGFSIDDFPTTFTTDATWPTPLPPPPPPLSLGDGSTFNDTNGSSSQEPSASPDASSADADLLLSDQERTTMSNLFDAIRDFDSTRFGCPLALSMEQASPAFRAEVKLRIEKRVTSAAGQDLLQHMQKKTRLRSLDDLRSEARMAVLGEMERELRLYMQSVNWASANGSDTATSTSDNQKPSKTAECTADPSSTVSTSGQGAVPAYLLSVAAAGFAAFYANQASLLSGIAAMSSPSPAKSVTSAQSTTPQPLSRQSSASTSSSSVSTPSQPATVMPLAPKTLEQASTLSPPRDALSPVDKAKDSPVSA</sequence>
<dbReference type="Proteomes" id="UP001209570">
    <property type="component" value="Unassembled WGS sequence"/>
</dbReference>
<feature type="region of interest" description="Disordered" evidence="1">
    <location>
        <begin position="215"/>
        <end position="249"/>
    </location>
</feature>
<evidence type="ECO:0000313" key="2">
    <source>
        <dbReference type="EMBL" id="KAJ0409237.1"/>
    </source>
</evidence>
<keyword evidence="3" id="KW-1185">Reference proteome</keyword>
<feature type="compositionally biased region" description="Polar residues" evidence="1">
    <location>
        <begin position="48"/>
        <end position="62"/>
    </location>
</feature>
<feature type="region of interest" description="Disordered" evidence="1">
    <location>
        <begin position="46"/>
        <end position="81"/>
    </location>
</feature>
<organism evidence="2 3">
    <name type="scientific">Pythium insidiosum</name>
    <name type="common">Pythiosis disease agent</name>
    <dbReference type="NCBI Taxonomy" id="114742"/>
    <lineage>
        <taxon>Eukaryota</taxon>
        <taxon>Sar</taxon>
        <taxon>Stramenopiles</taxon>
        <taxon>Oomycota</taxon>
        <taxon>Peronosporomycetes</taxon>
        <taxon>Pythiales</taxon>
        <taxon>Pythiaceae</taxon>
        <taxon>Pythium</taxon>
    </lineage>
</organism>
<feature type="compositionally biased region" description="Polar residues" evidence="1">
    <location>
        <begin position="476"/>
        <end position="485"/>
    </location>
</feature>
<reference evidence="2" key="1">
    <citation type="submission" date="2021-12" db="EMBL/GenBank/DDBJ databases">
        <title>Prjna785345.</title>
        <authorList>
            <person name="Rujirawat T."/>
            <person name="Krajaejun T."/>
        </authorList>
    </citation>
    <scope>NUCLEOTIDE SEQUENCE</scope>
    <source>
        <strain evidence="2">Pi057C3</strain>
    </source>
</reference>
<evidence type="ECO:0000256" key="1">
    <source>
        <dbReference type="SAM" id="MobiDB-lite"/>
    </source>
</evidence>
<feature type="compositionally biased region" description="Low complexity" evidence="1">
    <location>
        <begin position="237"/>
        <end position="249"/>
    </location>
</feature>
<feature type="region of interest" description="Disordered" evidence="1">
    <location>
        <begin position="518"/>
        <end position="594"/>
    </location>
</feature>
<dbReference type="AlphaFoldDB" id="A0AAD5LSR2"/>
<feature type="compositionally biased region" description="Basic and acidic residues" evidence="1">
    <location>
        <begin position="585"/>
        <end position="594"/>
    </location>
</feature>
<protein>
    <submittedName>
        <fullName evidence="2">Uncharacterized protein</fullName>
    </submittedName>
</protein>
<gene>
    <name evidence="2" type="ORF">P43SY_006734</name>
</gene>
<dbReference type="EMBL" id="JAKCXM010000005">
    <property type="protein sequence ID" value="KAJ0409237.1"/>
    <property type="molecule type" value="Genomic_DNA"/>
</dbReference>